<accession>A0ABT9EL66</accession>
<evidence type="ECO:0000313" key="2">
    <source>
        <dbReference type="EMBL" id="MDP1027681.1"/>
    </source>
</evidence>
<feature type="domain" description="DUF218" evidence="1">
    <location>
        <begin position="33"/>
        <end position="136"/>
    </location>
</feature>
<evidence type="ECO:0000313" key="3">
    <source>
        <dbReference type="Proteomes" id="UP001230685"/>
    </source>
</evidence>
<sequence>MLRLLSTLVIGWSLGFAAFMLLLPRPLEGTTTDAIVVPTGGAGRIDRGIALLQEHQAKRMLVTGVGPGVRPRDLARTYRAPEALFACCIDLGADAVDTRSNAEETARWVREHRYTTVRLVTSDWHLPRARMELSAALGPRVVVLGDGVPGNARLATLVNEYNKLVLRRIALWIGWGG</sequence>
<comment type="caution">
    <text evidence="2">The sequence shown here is derived from an EMBL/GenBank/DDBJ whole genome shotgun (WGS) entry which is preliminary data.</text>
</comment>
<protein>
    <submittedName>
        <fullName evidence="2">YdcF family protein</fullName>
    </submittedName>
</protein>
<dbReference type="InterPro" id="IPR003848">
    <property type="entry name" value="DUF218"/>
</dbReference>
<dbReference type="CDD" id="cd06259">
    <property type="entry name" value="YdcF-like"/>
    <property type="match status" value="1"/>
</dbReference>
<dbReference type="RefSeq" id="WP_305173395.1">
    <property type="nucleotide sequence ID" value="NZ_JAUUDS010000005.1"/>
</dbReference>
<keyword evidence="3" id="KW-1185">Reference proteome</keyword>
<reference evidence="2 3" key="1">
    <citation type="submission" date="2023-07" db="EMBL/GenBank/DDBJ databases">
        <authorList>
            <person name="Kim M.K."/>
        </authorList>
    </citation>
    <scope>NUCLEOTIDE SEQUENCE [LARGE SCALE GENOMIC DNA]</scope>
    <source>
        <strain evidence="2 3">KR1UV-12</strain>
    </source>
</reference>
<organism evidence="2 3">
    <name type="scientific">Sphingomonas aurea</name>
    <dbReference type="NCBI Taxonomy" id="3063994"/>
    <lineage>
        <taxon>Bacteria</taxon>
        <taxon>Pseudomonadati</taxon>
        <taxon>Pseudomonadota</taxon>
        <taxon>Alphaproteobacteria</taxon>
        <taxon>Sphingomonadales</taxon>
        <taxon>Sphingomonadaceae</taxon>
        <taxon>Sphingomonas</taxon>
    </lineage>
</organism>
<evidence type="ECO:0000259" key="1">
    <source>
        <dbReference type="Pfam" id="PF02698"/>
    </source>
</evidence>
<gene>
    <name evidence="2" type="ORF">Q5H91_10690</name>
</gene>
<dbReference type="EMBL" id="JAUUDS010000005">
    <property type="protein sequence ID" value="MDP1027681.1"/>
    <property type="molecule type" value="Genomic_DNA"/>
</dbReference>
<proteinExistence type="predicted"/>
<name>A0ABT9EL66_9SPHN</name>
<dbReference type="Proteomes" id="UP001230685">
    <property type="component" value="Unassembled WGS sequence"/>
</dbReference>
<dbReference type="Pfam" id="PF02698">
    <property type="entry name" value="DUF218"/>
    <property type="match status" value="1"/>
</dbReference>